<dbReference type="InterPro" id="IPR039564">
    <property type="entry name" value="Peptidase_C39-like"/>
</dbReference>
<dbReference type="RefSeq" id="WP_118764289.1">
    <property type="nucleotide sequence ID" value="NZ_CABJCF010000001.1"/>
</dbReference>
<evidence type="ECO:0000313" key="3">
    <source>
        <dbReference type="Proteomes" id="UP000284731"/>
    </source>
</evidence>
<feature type="domain" description="Peptidase C39-like" evidence="1">
    <location>
        <begin position="31"/>
        <end position="87"/>
    </location>
</feature>
<dbReference type="AlphaFoldDB" id="A0A412PI92"/>
<name>A0A412PI92_9FIRM</name>
<organism evidence="2 3">
    <name type="scientific">Solobacterium moorei</name>
    <dbReference type="NCBI Taxonomy" id="102148"/>
    <lineage>
        <taxon>Bacteria</taxon>
        <taxon>Bacillati</taxon>
        <taxon>Bacillota</taxon>
        <taxon>Erysipelotrichia</taxon>
        <taxon>Erysipelotrichales</taxon>
        <taxon>Erysipelotrichaceae</taxon>
        <taxon>Solobacterium</taxon>
    </lineage>
</organism>
<protein>
    <recommendedName>
        <fullName evidence="1">Peptidase C39-like domain-containing protein</fullName>
    </recommendedName>
</protein>
<dbReference type="Proteomes" id="UP000284731">
    <property type="component" value="Unassembled WGS sequence"/>
</dbReference>
<evidence type="ECO:0000313" key="2">
    <source>
        <dbReference type="EMBL" id="RGT57858.1"/>
    </source>
</evidence>
<accession>A0A412PI92</accession>
<dbReference type="Pfam" id="PF13529">
    <property type="entry name" value="Peptidase_C39_2"/>
    <property type="match status" value="1"/>
</dbReference>
<evidence type="ECO:0000259" key="1">
    <source>
        <dbReference type="Pfam" id="PF13529"/>
    </source>
</evidence>
<gene>
    <name evidence="2" type="ORF">DWX20_02055</name>
</gene>
<reference evidence="2 3" key="1">
    <citation type="submission" date="2018-08" db="EMBL/GenBank/DDBJ databases">
        <title>A genome reference for cultivated species of the human gut microbiota.</title>
        <authorList>
            <person name="Zou Y."/>
            <person name="Xue W."/>
            <person name="Luo G."/>
        </authorList>
    </citation>
    <scope>NUCLEOTIDE SEQUENCE [LARGE SCALE GENOMIC DNA]</scope>
    <source>
        <strain evidence="2 3">AF18-46</strain>
    </source>
</reference>
<dbReference type="EMBL" id="QRWX01000001">
    <property type="protein sequence ID" value="RGT57858.1"/>
    <property type="molecule type" value="Genomic_DNA"/>
</dbReference>
<proteinExistence type="predicted"/>
<sequence length="114" mass="13299">MVSEIHLKKQQINYSYRQIGLRSYTTEQRYLPVPLFHQEQSWYCGPASVQMISTYLYGTTYSQDDIANYMGKTLSEGTEVPQMVNVVNYWSGTTFYSCEQISNVSIEHLRPQNH</sequence>
<dbReference type="Gene3D" id="3.90.70.10">
    <property type="entry name" value="Cysteine proteinases"/>
    <property type="match status" value="1"/>
</dbReference>
<comment type="caution">
    <text evidence="2">The sequence shown here is derived from an EMBL/GenBank/DDBJ whole genome shotgun (WGS) entry which is preliminary data.</text>
</comment>